<dbReference type="GO" id="GO:0071973">
    <property type="term" value="P:bacterial-type flagellum-dependent cell motility"/>
    <property type="evidence" value="ECO:0007669"/>
    <property type="project" value="InterPro"/>
</dbReference>
<comment type="caution">
    <text evidence="6">The sequence shown here is derived from an EMBL/GenBank/DDBJ whole genome shotgun (WGS) entry which is preliminary data.</text>
</comment>
<dbReference type="GO" id="GO:0005198">
    <property type="term" value="F:structural molecule activity"/>
    <property type="evidence" value="ECO:0007669"/>
    <property type="project" value="UniProtKB-UniRule"/>
</dbReference>
<dbReference type="GO" id="GO:0003774">
    <property type="term" value="F:cytoskeletal motor activity"/>
    <property type="evidence" value="ECO:0007669"/>
    <property type="project" value="InterPro"/>
</dbReference>
<comment type="similarity">
    <text evidence="2 4">Belongs to the FliE family.</text>
</comment>
<evidence type="ECO:0000256" key="2">
    <source>
        <dbReference type="ARBA" id="ARBA00009272"/>
    </source>
</evidence>
<evidence type="ECO:0000256" key="1">
    <source>
        <dbReference type="ARBA" id="ARBA00004117"/>
    </source>
</evidence>
<dbReference type="EMBL" id="SDWW01000044">
    <property type="protein sequence ID" value="RYV50024.1"/>
    <property type="molecule type" value="Genomic_DNA"/>
</dbReference>
<dbReference type="Pfam" id="PF02049">
    <property type="entry name" value="FliE"/>
    <property type="match status" value="1"/>
</dbReference>
<evidence type="ECO:0000256" key="5">
    <source>
        <dbReference type="NCBIfam" id="TIGR00205"/>
    </source>
</evidence>
<reference evidence="6 7" key="1">
    <citation type="submission" date="2019-01" db="EMBL/GenBank/DDBJ databases">
        <title>Novel species of Cellulomonas.</title>
        <authorList>
            <person name="Liu Q."/>
            <person name="Xin Y.-H."/>
        </authorList>
    </citation>
    <scope>NUCLEOTIDE SEQUENCE [LARGE SCALE GENOMIC DNA]</scope>
    <source>
        <strain evidence="6 7">HLT2-17</strain>
    </source>
</reference>
<gene>
    <name evidence="4 6" type="primary">fliE</name>
    <name evidence="6" type="ORF">EUA98_15775</name>
</gene>
<proteinExistence type="inferred from homology"/>
<dbReference type="AlphaFoldDB" id="A0A4V1ZGX1"/>
<keyword evidence="7" id="KW-1185">Reference proteome</keyword>
<dbReference type="RefSeq" id="WP_130103651.1">
    <property type="nucleotide sequence ID" value="NZ_SDWW01000044.1"/>
</dbReference>
<dbReference type="InterPro" id="IPR001624">
    <property type="entry name" value="FliE"/>
</dbReference>
<dbReference type="NCBIfam" id="TIGR00205">
    <property type="entry name" value="fliE"/>
    <property type="match status" value="1"/>
</dbReference>
<dbReference type="GO" id="GO:0009425">
    <property type="term" value="C:bacterial-type flagellum basal body"/>
    <property type="evidence" value="ECO:0007669"/>
    <property type="project" value="UniProtKB-SubCell"/>
</dbReference>
<evidence type="ECO:0000256" key="3">
    <source>
        <dbReference type="ARBA" id="ARBA00023143"/>
    </source>
</evidence>
<evidence type="ECO:0000313" key="6">
    <source>
        <dbReference type="EMBL" id="RYV50024.1"/>
    </source>
</evidence>
<keyword evidence="3 4" id="KW-0975">Bacterial flagellum</keyword>
<organism evidence="6 7">
    <name type="scientific">Pengzhenrongella frigida</name>
    <dbReference type="NCBI Taxonomy" id="1259133"/>
    <lineage>
        <taxon>Bacteria</taxon>
        <taxon>Bacillati</taxon>
        <taxon>Actinomycetota</taxon>
        <taxon>Actinomycetes</taxon>
        <taxon>Micrococcales</taxon>
        <taxon>Pengzhenrongella</taxon>
    </lineage>
</organism>
<keyword evidence="6" id="KW-0969">Cilium</keyword>
<evidence type="ECO:0000256" key="4">
    <source>
        <dbReference type="HAMAP-Rule" id="MF_00724"/>
    </source>
</evidence>
<keyword evidence="6" id="KW-0282">Flagellum</keyword>
<sequence>MNIAAIGAISGVAGTGYLGAADAAAGVQTAGGAAFGNVMTASVDSLQGLQSTSDALAVKAVSGDLENVHDYTIASSEAKMTFELTAAVRNKAVEAFSEIMRMQA</sequence>
<dbReference type="PANTHER" id="PTHR34653">
    <property type="match status" value="1"/>
</dbReference>
<protein>
    <recommendedName>
        <fullName evidence="4 5">Flagellar hook-basal body complex protein FliE</fullName>
    </recommendedName>
</protein>
<accession>A0A4V1ZGX1</accession>
<dbReference type="PRINTS" id="PR01006">
    <property type="entry name" value="FLGHOOKFLIE"/>
</dbReference>
<dbReference type="PANTHER" id="PTHR34653:SF1">
    <property type="entry name" value="FLAGELLAR HOOK-BASAL BODY COMPLEX PROTEIN FLIE"/>
    <property type="match status" value="1"/>
</dbReference>
<name>A0A4V1ZGX1_9MICO</name>
<dbReference type="OrthoDB" id="3268318at2"/>
<keyword evidence="6" id="KW-0966">Cell projection</keyword>
<dbReference type="HAMAP" id="MF_00724">
    <property type="entry name" value="FliE"/>
    <property type="match status" value="1"/>
</dbReference>
<comment type="subcellular location">
    <subcellularLocation>
        <location evidence="1 4">Bacterial flagellum basal body</location>
    </subcellularLocation>
</comment>
<dbReference type="Proteomes" id="UP000293764">
    <property type="component" value="Unassembled WGS sequence"/>
</dbReference>
<evidence type="ECO:0000313" key="7">
    <source>
        <dbReference type="Proteomes" id="UP000293764"/>
    </source>
</evidence>